<proteinExistence type="predicted"/>
<geneLocation type="plasmid" evidence="2">
    <name>cbm2636_mp</name>
</geneLocation>
<organism evidence="1 2">
    <name type="scientific">Cupriavidus taiwanensis</name>
    <dbReference type="NCBI Taxonomy" id="164546"/>
    <lineage>
        <taxon>Bacteria</taxon>
        <taxon>Pseudomonadati</taxon>
        <taxon>Pseudomonadota</taxon>
        <taxon>Betaproteobacteria</taxon>
        <taxon>Burkholderiales</taxon>
        <taxon>Burkholderiaceae</taxon>
        <taxon>Cupriavidus</taxon>
    </lineage>
</organism>
<dbReference type="RefSeq" id="WP_115713434.1">
    <property type="nucleotide sequence ID" value="NZ_LT984814.1"/>
</dbReference>
<keyword evidence="1" id="KW-0614">Plasmid</keyword>
<gene>
    <name evidence="1" type="ORF">CBM2636_MP20900</name>
</gene>
<evidence type="ECO:0000313" key="1">
    <source>
        <dbReference type="EMBL" id="SPD68050.1"/>
    </source>
</evidence>
<accession>A0A9Q7XUP7</accession>
<dbReference type="Proteomes" id="UP000254259">
    <property type="component" value="Plasmid CBM2636_mp"/>
</dbReference>
<evidence type="ECO:0000313" key="2">
    <source>
        <dbReference type="Proteomes" id="UP000254259"/>
    </source>
</evidence>
<dbReference type="EMBL" id="LT984814">
    <property type="protein sequence ID" value="SPD68050.1"/>
    <property type="molecule type" value="Genomic_DNA"/>
</dbReference>
<protein>
    <recommendedName>
        <fullName evidence="3">Immunity protein 72 domain-containing protein</fullName>
    </recommendedName>
</protein>
<name>A0A9Q7XUP7_9BURK</name>
<evidence type="ECO:0008006" key="3">
    <source>
        <dbReference type="Google" id="ProtNLM"/>
    </source>
</evidence>
<sequence>MSKQDSKAYDAIRNIDQDAWFLYQTATVPYYELCAQLCLDFAVLYNGFITGHGLHGEARLDYWVSRYLSHADNIRRGIKLIQEAGDYMPMKGFLNAPATDYRGLVEQPLGWMTTAQRKCWDEAFDRLSTACATGATTLRNNEWCGQYWLERDRHKHEYELVDRDDGHTGDLKDFIQSLAQQRLIVPPASYPHHHVKTAAGVSPGTPCPQTGVWVPSQWLQGARDFSLAFCVQGRPMQPAFQLRIGKPYDILANYDLPEDDDADSGLIPTLETTAVDTTWFFVEQLKAQQAASDNLRLRCEANEPCPRAGYWLTPAKTTARRYFQAGEIMPDVASDYGTTIWQWDVNQSDPKL</sequence>
<reference evidence="1 2" key="1">
    <citation type="submission" date="2018-01" db="EMBL/GenBank/DDBJ databases">
        <authorList>
            <person name="Clerissi C."/>
        </authorList>
    </citation>
    <scope>NUCLEOTIDE SEQUENCE [LARGE SCALE GENOMIC DNA]</scope>
    <source>
        <strain evidence="1">Cupriavidus taiwanensis SWF 66322</strain>
        <plasmid evidence="2">cbm2636_mp</plasmid>
    </source>
</reference>
<dbReference type="AlphaFoldDB" id="A0A9Q7XUP7"/>